<gene>
    <name evidence="2" type="ORF">Ahu01nite_002210</name>
</gene>
<name>A0ABQ3ZEW7_9ACTN</name>
<comment type="caution">
    <text evidence="2">The sequence shown here is derived from an EMBL/GenBank/DDBJ whole genome shotgun (WGS) entry which is preliminary data.</text>
</comment>
<dbReference type="SUPFAM" id="SSF53383">
    <property type="entry name" value="PLP-dependent transferases"/>
    <property type="match status" value="1"/>
</dbReference>
<dbReference type="PANTHER" id="PTHR46577">
    <property type="entry name" value="HTH-TYPE TRANSCRIPTIONAL REGULATORY PROTEIN GABR"/>
    <property type="match status" value="1"/>
</dbReference>
<dbReference type="InterPro" id="IPR004839">
    <property type="entry name" value="Aminotransferase_I/II_large"/>
</dbReference>
<reference evidence="2 3" key="1">
    <citation type="submission" date="2021-01" db="EMBL/GenBank/DDBJ databases">
        <title>Whole genome shotgun sequence of Actinoplanes humidus NBRC 14915.</title>
        <authorList>
            <person name="Komaki H."/>
            <person name="Tamura T."/>
        </authorList>
    </citation>
    <scope>NUCLEOTIDE SEQUENCE [LARGE SCALE GENOMIC DNA]</scope>
    <source>
        <strain evidence="2 3">NBRC 14915</strain>
    </source>
</reference>
<feature type="domain" description="Aminotransferase class I/classII large" evidence="1">
    <location>
        <begin position="74"/>
        <end position="211"/>
    </location>
</feature>
<dbReference type="PANTHER" id="PTHR46577:SF1">
    <property type="entry name" value="HTH-TYPE TRANSCRIPTIONAL REGULATORY PROTEIN GABR"/>
    <property type="match status" value="1"/>
</dbReference>
<evidence type="ECO:0000313" key="3">
    <source>
        <dbReference type="Proteomes" id="UP000603200"/>
    </source>
</evidence>
<dbReference type="InterPro" id="IPR051446">
    <property type="entry name" value="HTH_trans_reg/aminotransferase"/>
</dbReference>
<dbReference type="InterPro" id="IPR015424">
    <property type="entry name" value="PyrdxlP-dep_Trfase"/>
</dbReference>
<keyword evidence="3" id="KW-1185">Reference proteome</keyword>
<protein>
    <recommendedName>
        <fullName evidence="1">Aminotransferase class I/classII large domain-containing protein</fullName>
    </recommendedName>
</protein>
<dbReference type="InterPro" id="IPR015421">
    <property type="entry name" value="PyrdxlP-dep_Trfase_major"/>
</dbReference>
<organism evidence="2 3">
    <name type="scientific">Winogradskya humida</name>
    <dbReference type="NCBI Taxonomy" id="113566"/>
    <lineage>
        <taxon>Bacteria</taxon>
        <taxon>Bacillati</taxon>
        <taxon>Actinomycetota</taxon>
        <taxon>Actinomycetes</taxon>
        <taxon>Micromonosporales</taxon>
        <taxon>Micromonosporaceae</taxon>
        <taxon>Winogradskya</taxon>
    </lineage>
</organism>
<proteinExistence type="predicted"/>
<dbReference type="Proteomes" id="UP000603200">
    <property type="component" value="Unassembled WGS sequence"/>
</dbReference>
<dbReference type="Pfam" id="PF00155">
    <property type="entry name" value="Aminotran_1_2"/>
    <property type="match status" value="1"/>
</dbReference>
<evidence type="ECO:0000259" key="1">
    <source>
        <dbReference type="Pfam" id="PF00155"/>
    </source>
</evidence>
<dbReference type="Gene3D" id="3.40.640.10">
    <property type="entry name" value="Type I PLP-dependent aspartate aminotransferase-like (Major domain)"/>
    <property type="match status" value="1"/>
</dbReference>
<evidence type="ECO:0000313" key="2">
    <source>
        <dbReference type="EMBL" id="GIE17119.1"/>
    </source>
</evidence>
<dbReference type="EMBL" id="BOMN01000001">
    <property type="protein sequence ID" value="GIE17119.1"/>
    <property type="molecule type" value="Genomic_DNA"/>
</dbReference>
<accession>A0ABQ3ZEW7</accession>
<sequence>MRYDEQAPRCPLLPAVVELWQRLGHTVLDLPVDADGARVEDLGGGVDVVSLTPAHQFPLGGALSPRRRGLVCDWAARTGGYIVEDDYDGEFRFDRRPVAALQRSAPDRVIYAGSVSKTLSPDLRIGWLVLPDELVAPTAHAVATLTGGVPLLNQLALADFIASGDYERHVRAQRREYARRRLLLRNALHAHGLTVPGIPAGLHAVIEPAATVAPSGTRVAVHTLGRYSRTHPVPDALVVGFATPARKDVDAAVAALMSTLAPPS</sequence>